<evidence type="ECO:0000259" key="7">
    <source>
        <dbReference type="PROSITE" id="PS51379"/>
    </source>
</evidence>
<keyword evidence="5" id="KW-0408">Iron</keyword>
<comment type="caution">
    <text evidence="8">The sequence shown here is derived from an EMBL/GenBank/DDBJ whole genome shotgun (WGS) entry which is preliminary data.</text>
</comment>
<protein>
    <recommendedName>
        <fullName evidence="7">4Fe-4S ferredoxin-type domain-containing protein</fullName>
    </recommendedName>
</protein>
<keyword evidence="3" id="KW-0479">Metal-binding</keyword>
<evidence type="ECO:0000256" key="3">
    <source>
        <dbReference type="ARBA" id="ARBA00022723"/>
    </source>
</evidence>
<accession>A0A0F9JAE9</accession>
<dbReference type="EMBL" id="LAZR01018524">
    <property type="protein sequence ID" value="KKL96082.1"/>
    <property type="molecule type" value="Genomic_DNA"/>
</dbReference>
<dbReference type="Pfam" id="PF12838">
    <property type="entry name" value="Fer4_7"/>
    <property type="match status" value="1"/>
</dbReference>
<keyword evidence="2" id="KW-0004">4Fe-4S</keyword>
<dbReference type="PANTHER" id="PTHR42859">
    <property type="entry name" value="OXIDOREDUCTASE"/>
    <property type="match status" value="1"/>
</dbReference>
<dbReference type="PROSITE" id="PS51379">
    <property type="entry name" value="4FE4S_FER_2"/>
    <property type="match status" value="3"/>
</dbReference>
<dbReference type="PROSITE" id="PS00198">
    <property type="entry name" value="4FE4S_FER_1"/>
    <property type="match status" value="3"/>
</dbReference>
<dbReference type="InterPro" id="IPR017900">
    <property type="entry name" value="4Fe4S_Fe_S_CS"/>
</dbReference>
<feature type="domain" description="4Fe-4S ferredoxin-type" evidence="7">
    <location>
        <begin position="84"/>
        <end position="115"/>
    </location>
</feature>
<feature type="non-terminal residue" evidence="8">
    <location>
        <position position="1"/>
    </location>
</feature>
<name>A0A0F9JAE9_9ZZZZ</name>
<dbReference type="SUPFAM" id="SSF54862">
    <property type="entry name" value="4Fe-4S ferredoxins"/>
    <property type="match status" value="1"/>
</dbReference>
<dbReference type="AlphaFoldDB" id="A0A0F9JAE9"/>
<evidence type="ECO:0000256" key="5">
    <source>
        <dbReference type="ARBA" id="ARBA00023004"/>
    </source>
</evidence>
<dbReference type="GO" id="GO:0046872">
    <property type="term" value="F:metal ion binding"/>
    <property type="evidence" value="ECO:0007669"/>
    <property type="project" value="UniProtKB-KW"/>
</dbReference>
<reference evidence="8" key="1">
    <citation type="journal article" date="2015" name="Nature">
        <title>Complex archaea that bridge the gap between prokaryotes and eukaryotes.</title>
        <authorList>
            <person name="Spang A."/>
            <person name="Saw J.H."/>
            <person name="Jorgensen S.L."/>
            <person name="Zaremba-Niedzwiedzka K."/>
            <person name="Martijn J."/>
            <person name="Lind A.E."/>
            <person name="van Eijk R."/>
            <person name="Schleper C."/>
            <person name="Guy L."/>
            <person name="Ettema T.J."/>
        </authorList>
    </citation>
    <scope>NUCLEOTIDE SEQUENCE</scope>
</reference>
<feature type="domain" description="4Fe-4S ferredoxin-type" evidence="7">
    <location>
        <begin position="155"/>
        <end position="184"/>
    </location>
</feature>
<evidence type="ECO:0000256" key="6">
    <source>
        <dbReference type="ARBA" id="ARBA00023014"/>
    </source>
</evidence>
<dbReference type="InterPro" id="IPR017896">
    <property type="entry name" value="4Fe4S_Fe-S-bd"/>
</dbReference>
<keyword evidence="4" id="KW-0249">Electron transport</keyword>
<keyword evidence="6" id="KW-0411">Iron-sulfur</keyword>
<organism evidence="8">
    <name type="scientific">marine sediment metagenome</name>
    <dbReference type="NCBI Taxonomy" id="412755"/>
    <lineage>
        <taxon>unclassified sequences</taxon>
        <taxon>metagenomes</taxon>
        <taxon>ecological metagenomes</taxon>
    </lineage>
</organism>
<dbReference type="InterPro" id="IPR050294">
    <property type="entry name" value="RnfB_subfamily"/>
</dbReference>
<dbReference type="PANTHER" id="PTHR42859:SF10">
    <property type="entry name" value="DIMETHYLSULFOXIDE REDUCTASE CHAIN B"/>
    <property type="match status" value="1"/>
</dbReference>
<evidence type="ECO:0000256" key="2">
    <source>
        <dbReference type="ARBA" id="ARBA00022485"/>
    </source>
</evidence>
<dbReference type="GO" id="GO:0051539">
    <property type="term" value="F:4 iron, 4 sulfur cluster binding"/>
    <property type="evidence" value="ECO:0007669"/>
    <property type="project" value="UniProtKB-KW"/>
</dbReference>
<evidence type="ECO:0000313" key="8">
    <source>
        <dbReference type="EMBL" id="KKL96082.1"/>
    </source>
</evidence>
<proteinExistence type="predicted"/>
<sequence length="356" mass="36887">STRPLQCSSCQTCGGVCPTGAIRFARRRGRPKPSPANAAPTGLPPLSRRAFVVSALTGAGAAVAIRSPLALAAGPGRRLLRPPGSVAEEQFLDLCIRCGECFKVCPGPMLHPAGLADGVEALWTPVAVPIIAGCHQDCNFCTQVCPTGAITPAGEHVAIDPMVCAGCGSCAALCPSGAISYDAPPVSHLFRRMETLARSYRTAGGQAPRLLVHDAAHGAELIALAARFDRGLPADCLPLALDTIAGFGHAEMLAALALGFGRVDVLLSPRTEREALDRELALARAIAGDARLGLIDDIVDPAALPEALRAARAPAPLDRPILPMGSRRQVTRLAAKALQTQADAPLPLPVPRPTIL</sequence>
<evidence type="ECO:0000256" key="4">
    <source>
        <dbReference type="ARBA" id="ARBA00022982"/>
    </source>
</evidence>
<feature type="domain" description="4Fe-4S ferredoxin-type" evidence="7">
    <location>
        <begin position="1"/>
        <end position="27"/>
    </location>
</feature>
<dbReference type="Gene3D" id="3.30.70.20">
    <property type="match status" value="2"/>
</dbReference>
<keyword evidence="1" id="KW-0813">Transport</keyword>
<gene>
    <name evidence="8" type="ORF">LCGC14_1848000</name>
</gene>
<evidence type="ECO:0000256" key="1">
    <source>
        <dbReference type="ARBA" id="ARBA00022448"/>
    </source>
</evidence>